<keyword evidence="3" id="KW-1133">Transmembrane helix</keyword>
<comment type="caution">
    <text evidence="5">The sequence shown here is derived from an EMBL/GenBank/DDBJ whole genome shotgun (WGS) entry which is preliminary data.</text>
</comment>
<dbReference type="Proteomes" id="UP000718564">
    <property type="component" value="Unassembled WGS sequence"/>
</dbReference>
<dbReference type="CDD" id="cd14014">
    <property type="entry name" value="STKc_PknB_like"/>
    <property type="match status" value="1"/>
</dbReference>
<sequence>MLQEGGQVLCIREATPQESRYQLKEKLGQDASRQTWLAVDLHTQSQEQVVVKLLALSPQMQWDEHKLFEREAQVLKNLNHPRIPKYRDDFVLEQQPGSRFPWFGLVHSYVPGTSFQQLLDGGHRFSQSQVEKIATEILSILVYLHELDAPVLHRDIKPSNLIWGEDERVYLVDFGAVQDQAVLEGATFTVVGTYGYVPMEQFAGRAVPASDLYAVGTTLIHLLTGTPPADLPYKDSRIQFADKVSVDLGFVNWIGKLTEPNVAERLSTARQALDTLKNKHALTPPLTSRKPTGSRIQIKKSADKIEIKIPRRGRKTFKLFYLIGLMIPFVWQLPQWFNLLSTGLSYHSILYFVPLLALVFFLFQATVLPAFRHTDMYFDREHFEIRWKLFGLCYWRFRGKTLLICRVYEEIVQQGSAPRGVTIESSNKQKFTSSPLATVERHWLIEEIKDWLKLNQGTGNREQGTGNREYVDKRNSI</sequence>
<evidence type="ECO:0000313" key="5">
    <source>
        <dbReference type="EMBL" id="NMG22729.1"/>
    </source>
</evidence>
<dbReference type="Gene3D" id="1.10.510.10">
    <property type="entry name" value="Transferase(Phosphotransferase) domain 1"/>
    <property type="match status" value="1"/>
</dbReference>
<keyword evidence="5" id="KW-0418">Kinase</keyword>
<gene>
    <name evidence="5" type="ORF">DP116_26105</name>
</gene>
<keyword evidence="6" id="KW-1185">Reference proteome</keyword>
<dbReference type="PANTHER" id="PTHR24363">
    <property type="entry name" value="SERINE/THREONINE PROTEIN KINASE"/>
    <property type="match status" value="1"/>
</dbReference>
<dbReference type="PANTHER" id="PTHR24363:SF7">
    <property type="entry name" value="SERINE_THREONINE-PROTEIN KINASE-LIKE PROTEIN E"/>
    <property type="match status" value="1"/>
</dbReference>
<evidence type="ECO:0000256" key="2">
    <source>
        <dbReference type="ARBA" id="ARBA00022840"/>
    </source>
</evidence>
<feature type="transmembrane region" description="Helical" evidence="3">
    <location>
        <begin position="349"/>
        <end position="371"/>
    </location>
</feature>
<dbReference type="PROSITE" id="PS50011">
    <property type="entry name" value="PROTEIN_KINASE_DOM"/>
    <property type="match status" value="1"/>
</dbReference>
<protein>
    <submittedName>
        <fullName evidence="5">Serine/threonine protein kinase</fullName>
    </submittedName>
</protein>
<keyword evidence="5" id="KW-0808">Transferase</keyword>
<reference evidence="5 6" key="1">
    <citation type="submission" date="2018-06" db="EMBL/GenBank/DDBJ databases">
        <title>Comparative genomics of Brasilonema spp. strains.</title>
        <authorList>
            <person name="Alvarenga D.O."/>
            <person name="Fiore M.F."/>
            <person name="Varani A.M."/>
        </authorList>
    </citation>
    <scope>NUCLEOTIDE SEQUENCE [LARGE SCALE GENOMIC DNA]</scope>
    <source>
        <strain evidence="5 6">SPC951</strain>
    </source>
</reference>
<keyword evidence="5" id="KW-0723">Serine/threonine-protein kinase</keyword>
<accession>A0ABX1PEL1</accession>
<evidence type="ECO:0000256" key="1">
    <source>
        <dbReference type="ARBA" id="ARBA00022741"/>
    </source>
</evidence>
<keyword evidence="2" id="KW-0067">ATP-binding</keyword>
<dbReference type="SUPFAM" id="SSF56112">
    <property type="entry name" value="Protein kinase-like (PK-like)"/>
    <property type="match status" value="1"/>
</dbReference>
<dbReference type="EMBL" id="QMEB01000303">
    <property type="protein sequence ID" value="NMG22729.1"/>
    <property type="molecule type" value="Genomic_DNA"/>
</dbReference>
<evidence type="ECO:0000259" key="4">
    <source>
        <dbReference type="PROSITE" id="PS50011"/>
    </source>
</evidence>
<organism evidence="5 6">
    <name type="scientific">Brasilonema bromeliae SPC951</name>
    <dbReference type="NCBI Taxonomy" id="385972"/>
    <lineage>
        <taxon>Bacteria</taxon>
        <taxon>Bacillati</taxon>
        <taxon>Cyanobacteriota</taxon>
        <taxon>Cyanophyceae</taxon>
        <taxon>Nostocales</taxon>
        <taxon>Scytonemataceae</taxon>
        <taxon>Brasilonema</taxon>
        <taxon>Bromeliae group (in: Brasilonema)</taxon>
    </lineage>
</organism>
<dbReference type="GO" id="GO:0004674">
    <property type="term" value="F:protein serine/threonine kinase activity"/>
    <property type="evidence" value="ECO:0007669"/>
    <property type="project" value="UniProtKB-KW"/>
</dbReference>
<dbReference type="SMART" id="SM00220">
    <property type="entry name" value="S_TKc"/>
    <property type="match status" value="1"/>
</dbReference>
<feature type="domain" description="Protein kinase" evidence="4">
    <location>
        <begin position="21"/>
        <end position="283"/>
    </location>
</feature>
<dbReference type="InterPro" id="IPR011009">
    <property type="entry name" value="Kinase-like_dom_sf"/>
</dbReference>
<dbReference type="Pfam" id="PF00069">
    <property type="entry name" value="Pkinase"/>
    <property type="match status" value="1"/>
</dbReference>
<dbReference type="InterPro" id="IPR000719">
    <property type="entry name" value="Prot_kinase_dom"/>
</dbReference>
<keyword evidence="1" id="KW-0547">Nucleotide-binding</keyword>
<keyword evidence="3" id="KW-0472">Membrane</keyword>
<name>A0ABX1PEL1_9CYAN</name>
<feature type="transmembrane region" description="Helical" evidence="3">
    <location>
        <begin position="319"/>
        <end position="337"/>
    </location>
</feature>
<evidence type="ECO:0000313" key="6">
    <source>
        <dbReference type="Proteomes" id="UP000718564"/>
    </source>
</evidence>
<keyword evidence="3" id="KW-0812">Transmembrane</keyword>
<proteinExistence type="predicted"/>
<evidence type="ECO:0000256" key="3">
    <source>
        <dbReference type="SAM" id="Phobius"/>
    </source>
</evidence>
<dbReference type="RefSeq" id="WP_169157917.1">
    <property type="nucleotide sequence ID" value="NZ_CAWPJE010000307.1"/>
</dbReference>